<dbReference type="EMBL" id="DYVF01000059">
    <property type="protein sequence ID" value="HJG31698.1"/>
    <property type="molecule type" value="Genomic_DNA"/>
</dbReference>
<evidence type="ECO:0000313" key="3">
    <source>
        <dbReference type="EMBL" id="HJG31698.1"/>
    </source>
</evidence>
<sequence>MALDRDLQSIQEVRDLIRAAKKAQEEFATWSQERVDALLKVICDACVDAAEPLAKMAVEETGFGIWQDKVVKNLLGSKITYEYIKDMKTIGVINEDRENKILEIAVPMGIVAAIIPSTNPTSTVMYKSLISLKAGNAIIVSPHPGAKKCTTAAVRVVQEAAAKAGAPAGLIGVIETTTMQATNELMSNKDTGIILATGGSAMVHAAYSSGNPALGVGPGNGPSFIERSADIPLAVKRIMDSKTFDNGTICASEQSIVTEECIADKVRAEVKRQGGYFMDEEQSKRVEKFIMRANNTMNPAIVGKSAQVIARMAGITIPEGTRVLVSEQTEVGKTHPYSREKLCPILAFFVEKDWEGACKKSIEILQNEGAGHTMTIHSQNEDVIREFALKKPVSRLLVNTPGSLGGVGASTGLAPALTLGCGAVGGSATSDNISPKNLYNIRRVAWGLKELEQLRAEVGQPCAPAAGASCAANCSTVSTADVERITREVLAAVLKAN</sequence>
<dbReference type="CDD" id="cd07122">
    <property type="entry name" value="ALDH_F20_ACDH"/>
    <property type="match status" value="1"/>
</dbReference>
<dbReference type="NCBIfam" id="TIGR02518">
    <property type="entry name" value="EutH_ACDH"/>
    <property type="match status" value="1"/>
</dbReference>
<dbReference type="InterPro" id="IPR016163">
    <property type="entry name" value="Ald_DH_C"/>
</dbReference>
<evidence type="ECO:0000256" key="1">
    <source>
        <dbReference type="ARBA" id="ARBA00023002"/>
    </source>
</evidence>
<dbReference type="Proteomes" id="UP000746751">
    <property type="component" value="Unassembled WGS sequence"/>
</dbReference>
<comment type="caution">
    <text evidence="3">The sequence shown here is derived from an EMBL/GenBank/DDBJ whole genome shotgun (WGS) entry which is preliminary data.</text>
</comment>
<dbReference type="Gene3D" id="3.40.605.10">
    <property type="entry name" value="Aldehyde Dehydrogenase, Chain A, domain 1"/>
    <property type="match status" value="1"/>
</dbReference>
<feature type="domain" description="Aldehyde dehydrogenase" evidence="2">
    <location>
        <begin position="11"/>
        <end position="325"/>
    </location>
</feature>
<keyword evidence="1 3" id="KW-0560">Oxidoreductase</keyword>
<dbReference type="GO" id="GO:0008774">
    <property type="term" value="F:acetaldehyde dehydrogenase (acetylating) activity"/>
    <property type="evidence" value="ECO:0007669"/>
    <property type="project" value="UniProtKB-EC"/>
</dbReference>
<gene>
    <name evidence="3" type="ORF">K8U80_09955</name>
</gene>
<name>A0A921IS16_9ACTN</name>
<evidence type="ECO:0000313" key="4">
    <source>
        <dbReference type="Proteomes" id="UP000746751"/>
    </source>
</evidence>
<protein>
    <submittedName>
        <fullName evidence="3">Acetaldehyde dehydrogenase (Acetylating)</fullName>
        <ecNumber evidence="3">1.2.1.10</ecNumber>
    </submittedName>
</protein>
<dbReference type="InterPro" id="IPR016162">
    <property type="entry name" value="Ald_DH_N"/>
</dbReference>
<dbReference type="InterPro" id="IPR013357">
    <property type="entry name" value="Acetaldehyde_DH_acetylating"/>
</dbReference>
<dbReference type="Pfam" id="PF00171">
    <property type="entry name" value="Aldedh"/>
    <property type="match status" value="1"/>
</dbReference>
<organism evidence="3 4">
    <name type="scientific">Collinsella ihumii</name>
    <dbReference type="NCBI Taxonomy" id="1720204"/>
    <lineage>
        <taxon>Bacteria</taxon>
        <taxon>Bacillati</taxon>
        <taxon>Actinomycetota</taxon>
        <taxon>Coriobacteriia</taxon>
        <taxon>Coriobacteriales</taxon>
        <taxon>Coriobacteriaceae</taxon>
        <taxon>Collinsella</taxon>
    </lineage>
</organism>
<proteinExistence type="predicted"/>
<reference evidence="3" key="1">
    <citation type="journal article" date="2021" name="PeerJ">
        <title>Extensive microbial diversity within the chicken gut microbiome revealed by metagenomics and culture.</title>
        <authorList>
            <person name="Gilroy R."/>
            <person name="Ravi A."/>
            <person name="Getino M."/>
            <person name="Pursley I."/>
            <person name="Horton D.L."/>
            <person name="Alikhan N.F."/>
            <person name="Baker D."/>
            <person name="Gharbi K."/>
            <person name="Hall N."/>
            <person name="Watson M."/>
            <person name="Adriaenssens E.M."/>
            <person name="Foster-Nyarko E."/>
            <person name="Jarju S."/>
            <person name="Secka A."/>
            <person name="Antonio M."/>
            <person name="Oren A."/>
            <person name="Chaudhuri R.R."/>
            <person name="La Ragione R."/>
            <person name="Hildebrand F."/>
            <person name="Pallen M.J."/>
        </authorList>
    </citation>
    <scope>NUCLEOTIDE SEQUENCE</scope>
    <source>
        <strain evidence="3">ChiGjej2B2-7701</strain>
    </source>
</reference>
<reference evidence="3" key="2">
    <citation type="submission" date="2021-09" db="EMBL/GenBank/DDBJ databases">
        <authorList>
            <person name="Gilroy R."/>
        </authorList>
    </citation>
    <scope>NUCLEOTIDE SEQUENCE</scope>
    <source>
        <strain evidence="3">ChiGjej2B2-7701</strain>
    </source>
</reference>
<dbReference type="Gene3D" id="3.40.309.10">
    <property type="entry name" value="Aldehyde Dehydrogenase, Chain A, domain 2"/>
    <property type="match status" value="1"/>
</dbReference>
<dbReference type="SUPFAM" id="SSF53720">
    <property type="entry name" value="ALDH-like"/>
    <property type="match status" value="1"/>
</dbReference>
<dbReference type="EC" id="1.2.1.10" evidence="3"/>
<accession>A0A921IS16</accession>
<dbReference type="PANTHER" id="PTHR11699">
    <property type="entry name" value="ALDEHYDE DEHYDROGENASE-RELATED"/>
    <property type="match status" value="1"/>
</dbReference>
<evidence type="ECO:0000259" key="2">
    <source>
        <dbReference type="Pfam" id="PF00171"/>
    </source>
</evidence>
<dbReference type="InterPro" id="IPR016161">
    <property type="entry name" value="Ald_DH/histidinol_DH"/>
</dbReference>
<dbReference type="InterPro" id="IPR015590">
    <property type="entry name" value="Aldehyde_DH_dom"/>
</dbReference>
<dbReference type="AlphaFoldDB" id="A0A921IS16"/>